<dbReference type="InterPro" id="IPR011008">
    <property type="entry name" value="Dimeric_a/b-barrel"/>
</dbReference>
<feature type="domain" description="Stress-response A/B barrel" evidence="1">
    <location>
        <begin position="2"/>
        <end position="94"/>
    </location>
</feature>
<protein>
    <submittedName>
        <fullName evidence="2">Dabb family protein</fullName>
    </submittedName>
</protein>
<evidence type="ECO:0000313" key="2">
    <source>
        <dbReference type="EMBL" id="MCG7980202.1"/>
    </source>
</evidence>
<dbReference type="PANTHER" id="PTHR37832:SF1">
    <property type="entry name" value="STRESS-RESPONSE A_B BARREL DOMAIN-CONTAINING PROTEIN"/>
    <property type="match status" value="1"/>
</dbReference>
<reference evidence="2" key="1">
    <citation type="journal article" date="2021" name="Proc. Natl. Acad. Sci. U.S.A.">
        <title>Global biogeography of chemosynthetic symbionts reveals both localized and globally distributed symbiont groups. .</title>
        <authorList>
            <person name="Osvatic J.T."/>
            <person name="Wilkins L.G.E."/>
            <person name="Leibrecht L."/>
            <person name="Leray M."/>
            <person name="Zauner S."/>
            <person name="Polzin J."/>
            <person name="Camacho Y."/>
            <person name="Gros O."/>
            <person name="van Gils J.A."/>
            <person name="Eisen J.A."/>
            <person name="Petersen J.M."/>
            <person name="Yuen B."/>
        </authorList>
    </citation>
    <scope>NUCLEOTIDE SEQUENCE</scope>
    <source>
        <strain evidence="2">MAGclacostrist055</strain>
    </source>
</reference>
<dbReference type="SMART" id="SM00886">
    <property type="entry name" value="Dabb"/>
    <property type="match status" value="1"/>
</dbReference>
<gene>
    <name evidence="2" type="ORF">JAY77_18890</name>
</gene>
<dbReference type="PANTHER" id="PTHR37832">
    <property type="entry name" value="BLL2683 PROTEIN"/>
    <property type="match status" value="1"/>
</dbReference>
<organism evidence="2 3">
    <name type="scientific">Candidatus Thiodiazotropha taylori</name>
    <dbReference type="NCBI Taxonomy" id="2792791"/>
    <lineage>
        <taxon>Bacteria</taxon>
        <taxon>Pseudomonadati</taxon>
        <taxon>Pseudomonadota</taxon>
        <taxon>Gammaproteobacteria</taxon>
        <taxon>Chromatiales</taxon>
        <taxon>Sedimenticolaceae</taxon>
        <taxon>Candidatus Thiodiazotropha</taxon>
    </lineage>
</organism>
<dbReference type="Pfam" id="PF07876">
    <property type="entry name" value="Dabb"/>
    <property type="match status" value="1"/>
</dbReference>
<dbReference type="PROSITE" id="PS51502">
    <property type="entry name" value="S_R_A_B_BARREL"/>
    <property type="match status" value="1"/>
</dbReference>
<accession>A0A9E4TUV2</accession>
<evidence type="ECO:0000313" key="3">
    <source>
        <dbReference type="Proteomes" id="UP000886674"/>
    </source>
</evidence>
<dbReference type="InterPro" id="IPR013097">
    <property type="entry name" value="Dabb"/>
</dbReference>
<name>A0A9E4TUV2_9GAMM</name>
<dbReference type="EMBL" id="JAEPCR010000108">
    <property type="protein sequence ID" value="MCG7980202.1"/>
    <property type="molecule type" value="Genomic_DNA"/>
</dbReference>
<evidence type="ECO:0000259" key="1">
    <source>
        <dbReference type="PROSITE" id="PS51502"/>
    </source>
</evidence>
<sequence length="96" mass="11394">MVKHIVMWTYREEDRDETINTLKGMFEALQGKVDGLLRLEIGVNTVPDAAACDMVLYTEFEDWSALEFYQNHPDHQRIKEYTAPRRQSRHQVDYEC</sequence>
<dbReference type="Gene3D" id="3.30.70.100">
    <property type="match status" value="1"/>
</dbReference>
<dbReference type="AlphaFoldDB" id="A0A9E4TUV2"/>
<comment type="caution">
    <text evidence="2">The sequence shown here is derived from an EMBL/GenBank/DDBJ whole genome shotgun (WGS) entry which is preliminary data.</text>
</comment>
<dbReference type="Proteomes" id="UP000886674">
    <property type="component" value="Unassembled WGS sequence"/>
</dbReference>
<dbReference type="SUPFAM" id="SSF54909">
    <property type="entry name" value="Dimeric alpha+beta barrel"/>
    <property type="match status" value="1"/>
</dbReference>
<proteinExistence type="predicted"/>